<dbReference type="InterPro" id="IPR013785">
    <property type="entry name" value="Aldolase_TIM"/>
</dbReference>
<name>A0AAI8YNW8_9PEZI</name>
<dbReference type="CDD" id="cd00408">
    <property type="entry name" value="DHDPS-like"/>
    <property type="match status" value="1"/>
</dbReference>
<gene>
    <name evidence="2" type="ORF">KHLLAP_LOCUS12262</name>
</gene>
<evidence type="ECO:0000256" key="1">
    <source>
        <dbReference type="SAM" id="SignalP"/>
    </source>
</evidence>
<dbReference type="Gene3D" id="3.20.20.70">
    <property type="entry name" value="Aldolase class I"/>
    <property type="match status" value="1"/>
</dbReference>
<comment type="caution">
    <text evidence="2">The sequence shown here is derived from an EMBL/GenBank/DDBJ whole genome shotgun (WGS) entry which is preliminary data.</text>
</comment>
<keyword evidence="3" id="KW-1185">Reference proteome</keyword>
<dbReference type="InterPro" id="IPR002220">
    <property type="entry name" value="DapA-like"/>
</dbReference>
<dbReference type="PANTHER" id="PTHR12128">
    <property type="entry name" value="DIHYDRODIPICOLINATE SYNTHASE"/>
    <property type="match status" value="1"/>
</dbReference>
<protein>
    <submittedName>
        <fullName evidence="2">Uu.00g074190.m01.CDS01</fullName>
    </submittedName>
</protein>
<dbReference type="PANTHER" id="PTHR12128:SF68">
    <property type="entry name" value="DIHYDRODIPICOLINATE SYNTHETASE"/>
    <property type="match status" value="1"/>
</dbReference>
<dbReference type="Proteomes" id="UP001295740">
    <property type="component" value="Unassembled WGS sequence"/>
</dbReference>
<proteinExistence type="predicted"/>
<sequence length="360" mass="38667">MKLTSSILLSLLSLSARAELGSGRPRSVKRAEIVTEGVPPPPGTYVPVPTFFVGKNATNYSAVAAPVDLETQVAYSLYLANAGMTGQVIFGSTGEAIHVTRQERINVISSTRAALDKAGFTDYPLIAGVVTQIFEEVIDELQKSKDAGAQWGLCLVPGYFAVATTQEGILGWYTAVADASPMPIMIYDYPTVANNIKVTPATYAELAKHPNIVGAKLAFQDLSWHAQISSNPSIDYTKFHPYTGIGQQLLPAVTVGAFGAMDVVGSFFPKSIVQLYKLSSLAQPTAEQKQDAQALQYKVAAMGEFLNTYNIIGIKEAVSRLRGFGSPDAVRLPLLGSITEDEWASWQGVVDVLQEVEDSL</sequence>
<feature type="chain" id="PRO_5042590058" evidence="1">
    <location>
        <begin position="19"/>
        <end position="360"/>
    </location>
</feature>
<dbReference type="AlphaFoldDB" id="A0AAI8YNW8"/>
<dbReference type="EMBL" id="CAUWAG010000018">
    <property type="protein sequence ID" value="CAJ2511794.1"/>
    <property type="molecule type" value="Genomic_DNA"/>
</dbReference>
<dbReference type="Pfam" id="PF00701">
    <property type="entry name" value="DHDPS"/>
    <property type="match status" value="1"/>
</dbReference>
<dbReference type="SUPFAM" id="SSF51569">
    <property type="entry name" value="Aldolase"/>
    <property type="match status" value="1"/>
</dbReference>
<dbReference type="SMART" id="SM01130">
    <property type="entry name" value="DHDPS"/>
    <property type="match status" value="1"/>
</dbReference>
<dbReference type="GO" id="GO:0008840">
    <property type="term" value="F:4-hydroxy-tetrahydrodipicolinate synthase activity"/>
    <property type="evidence" value="ECO:0007669"/>
    <property type="project" value="TreeGrafter"/>
</dbReference>
<reference evidence="2" key="1">
    <citation type="submission" date="2023-10" db="EMBL/GenBank/DDBJ databases">
        <authorList>
            <person name="Hackl T."/>
        </authorList>
    </citation>
    <scope>NUCLEOTIDE SEQUENCE</scope>
</reference>
<accession>A0AAI8YNW8</accession>
<feature type="signal peptide" evidence="1">
    <location>
        <begin position="1"/>
        <end position="18"/>
    </location>
</feature>
<evidence type="ECO:0000313" key="3">
    <source>
        <dbReference type="Proteomes" id="UP001295740"/>
    </source>
</evidence>
<keyword evidence="1" id="KW-0732">Signal</keyword>
<organism evidence="2 3">
    <name type="scientific">Anthostomella pinea</name>
    <dbReference type="NCBI Taxonomy" id="933095"/>
    <lineage>
        <taxon>Eukaryota</taxon>
        <taxon>Fungi</taxon>
        <taxon>Dikarya</taxon>
        <taxon>Ascomycota</taxon>
        <taxon>Pezizomycotina</taxon>
        <taxon>Sordariomycetes</taxon>
        <taxon>Xylariomycetidae</taxon>
        <taxon>Xylariales</taxon>
        <taxon>Xylariaceae</taxon>
        <taxon>Anthostomella</taxon>
    </lineage>
</organism>
<evidence type="ECO:0000313" key="2">
    <source>
        <dbReference type="EMBL" id="CAJ2511794.1"/>
    </source>
</evidence>